<accession>A0A953LCH3</accession>
<keyword evidence="3 6" id="KW-0812">Transmembrane</keyword>
<evidence type="ECO:0000313" key="7">
    <source>
        <dbReference type="EMBL" id="MBY5957779.1"/>
    </source>
</evidence>
<name>A0A953LCH3_9BACT</name>
<evidence type="ECO:0000256" key="5">
    <source>
        <dbReference type="ARBA" id="ARBA00023136"/>
    </source>
</evidence>
<feature type="transmembrane region" description="Helical" evidence="6">
    <location>
        <begin position="149"/>
        <end position="174"/>
    </location>
</feature>
<dbReference type="EMBL" id="JAHVHU010000006">
    <property type="protein sequence ID" value="MBY5957779.1"/>
    <property type="molecule type" value="Genomic_DNA"/>
</dbReference>
<dbReference type="InterPro" id="IPR002797">
    <property type="entry name" value="Polysacc_synth"/>
</dbReference>
<feature type="transmembrane region" description="Helical" evidence="6">
    <location>
        <begin position="79"/>
        <end position="101"/>
    </location>
</feature>
<protein>
    <submittedName>
        <fullName evidence="7">Oligosaccharide flippase family protein</fullName>
    </submittedName>
</protein>
<dbReference type="PANTHER" id="PTHR30250">
    <property type="entry name" value="PST FAMILY PREDICTED COLANIC ACID TRANSPORTER"/>
    <property type="match status" value="1"/>
</dbReference>
<organism evidence="7 8">
    <name type="scientific">Membranihabitans marinus</name>
    <dbReference type="NCBI Taxonomy" id="1227546"/>
    <lineage>
        <taxon>Bacteria</taxon>
        <taxon>Pseudomonadati</taxon>
        <taxon>Bacteroidota</taxon>
        <taxon>Saprospiria</taxon>
        <taxon>Saprospirales</taxon>
        <taxon>Saprospiraceae</taxon>
        <taxon>Membranihabitans</taxon>
    </lineage>
</organism>
<evidence type="ECO:0000313" key="8">
    <source>
        <dbReference type="Proteomes" id="UP000753961"/>
    </source>
</evidence>
<comment type="caution">
    <text evidence="7">The sequence shown here is derived from an EMBL/GenBank/DDBJ whole genome shotgun (WGS) entry which is preliminary data.</text>
</comment>
<keyword evidence="8" id="KW-1185">Reference proteome</keyword>
<reference evidence="7" key="1">
    <citation type="submission" date="2021-06" db="EMBL/GenBank/DDBJ databases">
        <title>44 bacteria genomes isolated from Dapeng, Shenzhen.</title>
        <authorList>
            <person name="Zheng W."/>
            <person name="Yu S."/>
            <person name="Huang Y."/>
        </authorList>
    </citation>
    <scope>NUCLEOTIDE SEQUENCE</scope>
    <source>
        <strain evidence="7">DP5N28-2</strain>
    </source>
</reference>
<keyword evidence="5 6" id="KW-0472">Membrane</keyword>
<dbReference type="RefSeq" id="WP_222579301.1">
    <property type="nucleotide sequence ID" value="NZ_JAHVHU010000006.1"/>
</dbReference>
<dbReference type="AlphaFoldDB" id="A0A953LCH3"/>
<feature type="transmembrane region" description="Helical" evidence="6">
    <location>
        <begin position="194"/>
        <end position="216"/>
    </location>
</feature>
<feature type="transmembrane region" description="Helical" evidence="6">
    <location>
        <begin position="347"/>
        <end position="367"/>
    </location>
</feature>
<dbReference type="PANTHER" id="PTHR30250:SF11">
    <property type="entry name" value="O-ANTIGEN TRANSPORTER-RELATED"/>
    <property type="match status" value="1"/>
</dbReference>
<evidence type="ECO:0000256" key="6">
    <source>
        <dbReference type="SAM" id="Phobius"/>
    </source>
</evidence>
<gene>
    <name evidence="7" type="ORF">KUV50_06540</name>
</gene>
<feature type="transmembrane region" description="Helical" evidence="6">
    <location>
        <begin position="268"/>
        <end position="292"/>
    </location>
</feature>
<feature type="transmembrane region" description="Helical" evidence="6">
    <location>
        <begin position="465"/>
        <end position="485"/>
    </location>
</feature>
<keyword evidence="4 6" id="KW-1133">Transmembrane helix</keyword>
<keyword evidence="2" id="KW-1003">Cell membrane</keyword>
<dbReference type="Pfam" id="PF01943">
    <property type="entry name" value="Polysacc_synt"/>
    <property type="match status" value="1"/>
</dbReference>
<feature type="transmembrane region" description="Helical" evidence="6">
    <location>
        <begin position="404"/>
        <end position="424"/>
    </location>
</feature>
<proteinExistence type="predicted"/>
<evidence type="ECO:0000256" key="2">
    <source>
        <dbReference type="ARBA" id="ARBA00022475"/>
    </source>
</evidence>
<feature type="transmembrane region" description="Helical" evidence="6">
    <location>
        <begin position="379"/>
        <end position="398"/>
    </location>
</feature>
<dbReference type="GO" id="GO:0005886">
    <property type="term" value="C:plasma membrane"/>
    <property type="evidence" value="ECO:0007669"/>
    <property type="project" value="UniProtKB-SubCell"/>
</dbReference>
<comment type="subcellular location">
    <subcellularLocation>
        <location evidence="1">Cell membrane</location>
        <topology evidence="1">Multi-pass membrane protein</topology>
    </subcellularLocation>
</comment>
<feature type="transmembrane region" description="Helical" evidence="6">
    <location>
        <begin position="313"/>
        <end position="335"/>
    </location>
</feature>
<evidence type="ECO:0000256" key="3">
    <source>
        <dbReference type="ARBA" id="ARBA00022692"/>
    </source>
</evidence>
<dbReference type="Proteomes" id="UP000753961">
    <property type="component" value="Unassembled WGS sequence"/>
</dbReference>
<evidence type="ECO:0000256" key="4">
    <source>
        <dbReference type="ARBA" id="ARBA00022989"/>
    </source>
</evidence>
<dbReference type="InterPro" id="IPR050833">
    <property type="entry name" value="Poly_Biosynth_Transport"/>
</dbReference>
<evidence type="ECO:0000256" key="1">
    <source>
        <dbReference type="ARBA" id="ARBA00004651"/>
    </source>
</evidence>
<feature type="transmembrane region" description="Helical" evidence="6">
    <location>
        <begin position="436"/>
        <end position="453"/>
    </location>
</feature>
<sequence>MATIRRLASDTIWYGLSSIVGRVINILLIPVITAVLSTAVFGNYSTLYSLVGVILVFYTLRLETAYFRFGSEEGNENTVYSSALTMIYGSAVILSVLLFAFSDQVVALLNLTSDYSIYIPMLAIILFFDAINEIPFCRLRLSNRPRRFAFIKLAMILTNVAIVCFFFLLCPWLLRQGMDWIHAIYFPEYHLSYLIGANVISSGVAFVLLLPEWTAFWKYFDATTMRKMVIYSLPLLIVGLAGIVNEVMDRIFLQNFLPYDKNTTSQMVGIYSGNYKIAMFIALFTQAFRYAAEPFFFQEYKRKDSNVLYGKVATYYTIVSAFGFLAVTLALPWLQDFFLRKPSYAEGYNVTVVILLANILLGLYYNISIWYKLQDKTRYGMYISLVGVVVTVLGNILFIRGYGYMASAWTTFACYLVMTILCFVIGSRFYEFRLEWGKIGYILLLTLGSYLLYELTWHGQSWDGVIGQWMRVVFFAVPLILYFLYDRKELHRVFRGEI</sequence>
<feature type="transmembrane region" description="Helical" evidence="6">
    <location>
        <begin position="228"/>
        <end position="248"/>
    </location>
</feature>
<feature type="transmembrane region" description="Helical" evidence="6">
    <location>
        <begin position="107"/>
        <end position="128"/>
    </location>
</feature>
<feature type="transmembrane region" description="Helical" evidence="6">
    <location>
        <begin position="12"/>
        <end position="41"/>
    </location>
</feature>
<feature type="transmembrane region" description="Helical" evidence="6">
    <location>
        <begin position="47"/>
        <end position="67"/>
    </location>
</feature>